<dbReference type="Proteomes" id="UP001055811">
    <property type="component" value="Linkage Group LG07"/>
</dbReference>
<accession>A0ACB9AJT7</accession>
<dbReference type="EMBL" id="CM042015">
    <property type="protein sequence ID" value="KAI3709890.1"/>
    <property type="molecule type" value="Genomic_DNA"/>
</dbReference>
<sequence>MVARVLRKRKSRGLRPLQIRKFCFQRISFDLKVIMNAMFDPVTVPDFLAGDLDADDHSMKVKKANVATDS</sequence>
<keyword evidence="2" id="KW-1185">Reference proteome</keyword>
<organism evidence="1 2">
    <name type="scientific">Cichorium intybus</name>
    <name type="common">Chicory</name>
    <dbReference type="NCBI Taxonomy" id="13427"/>
    <lineage>
        <taxon>Eukaryota</taxon>
        <taxon>Viridiplantae</taxon>
        <taxon>Streptophyta</taxon>
        <taxon>Embryophyta</taxon>
        <taxon>Tracheophyta</taxon>
        <taxon>Spermatophyta</taxon>
        <taxon>Magnoliopsida</taxon>
        <taxon>eudicotyledons</taxon>
        <taxon>Gunneridae</taxon>
        <taxon>Pentapetalae</taxon>
        <taxon>asterids</taxon>
        <taxon>campanulids</taxon>
        <taxon>Asterales</taxon>
        <taxon>Asteraceae</taxon>
        <taxon>Cichorioideae</taxon>
        <taxon>Cichorieae</taxon>
        <taxon>Cichoriinae</taxon>
        <taxon>Cichorium</taxon>
    </lineage>
</organism>
<evidence type="ECO:0000313" key="2">
    <source>
        <dbReference type="Proteomes" id="UP001055811"/>
    </source>
</evidence>
<gene>
    <name evidence="1" type="ORF">L2E82_39658</name>
</gene>
<reference evidence="1 2" key="2">
    <citation type="journal article" date="2022" name="Mol. Ecol. Resour.">
        <title>The genomes of chicory, endive, great burdock and yacon provide insights into Asteraceae paleo-polyploidization history and plant inulin production.</title>
        <authorList>
            <person name="Fan W."/>
            <person name="Wang S."/>
            <person name="Wang H."/>
            <person name="Wang A."/>
            <person name="Jiang F."/>
            <person name="Liu H."/>
            <person name="Zhao H."/>
            <person name="Xu D."/>
            <person name="Zhang Y."/>
        </authorList>
    </citation>
    <scope>NUCLEOTIDE SEQUENCE [LARGE SCALE GENOMIC DNA]</scope>
    <source>
        <strain evidence="2">cv. Punajuju</strain>
        <tissue evidence="1">Leaves</tissue>
    </source>
</reference>
<reference evidence="2" key="1">
    <citation type="journal article" date="2022" name="Mol. Ecol. Resour.">
        <title>The genomes of chicory, endive, great burdock and yacon provide insights into Asteraceae palaeo-polyploidization history and plant inulin production.</title>
        <authorList>
            <person name="Fan W."/>
            <person name="Wang S."/>
            <person name="Wang H."/>
            <person name="Wang A."/>
            <person name="Jiang F."/>
            <person name="Liu H."/>
            <person name="Zhao H."/>
            <person name="Xu D."/>
            <person name="Zhang Y."/>
        </authorList>
    </citation>
    <scope>NUCLEOTIDE SEQUENCE [LARGE SCALE GENOMIC DNA]</scope>
    <source>
        <strain evidence="2">cv. Punajuju</strain>
    </source>
</reference>
<evidence type="ECO:0000313" key="1">
    <source>
        <dbReference type="EMBL" id="KAI3709890.1"/>
    </source>
</evidence>
<comment type="caution">
    <text evidence="1">The sequence shown here is derived from an EMBL/GenBank/DDBJ whole genome shotgun (WGS) entry which is preliminary data.</text>
</comment>
<name>A0ACB9AJT7_CICIN</name>
<protein>
    <submittedName>
        <fullName evidence="1">Uncharacterized protein</fullName>
    </submittedName>
</protein>
<proteinExistence type="predicted"/>